<keyword evidence="4" id="KW-0677">Repeat</keyword>
<feature type="binding site" evidence="9">
    <location>
        <position position="73"/>
    </location>
    <ligand>
        <name>Ca(2+)</name>
        <dbReference type="ChEBI" id="CHEBI:29108"/>
        <note>structural</note>
    </ligand>
</feature>
<evidence type="ECO:0000256" key="6">
    <source>
        <dbReference type="ARBA" id="ARBA00023180"/>
    </source>
</evidence>
<dbReference type="SUPFAM" id="SSF101898">
    <property type="entry name" value="NHL repeat"/>
    <property type="match status" value="1"/>
</dbReference>
<evidence type="ECO:0000256" key="2">
    <source>
        <dbReference type="ARBA" id="ARBA00022723"/>
    </source>
</evidence>
<dbReference type="GO" id="GO:0005576">
    <property type="term" value="C:extracellular region"/>
    <property type="evidence" value="ECO:0007669"/>
    <property type="project" value="TreeGrafter"/>
</dbReference>
<feature type="disulfide bond" evidence="10">
    <location>
        <begin position="250"/>
        <end position="261"/>
    </location>
</feature>
<dbReference type="EC" id="4.3.2.5" evidence="1"/>
<feature type="chain" id="PRO_5044716917" description="peptidylamidoglycolate lyase" evidence="12">
    <location>
        <begin position="20"/>
        <end position="372"/>
    </location>
</feature>
<feature type="binding site" evidence="9">
    <location>
        <position position="335"/>
    </location>
    <ligand>
        <name>Zn(2+)</name>
        <dbReference type="ChEBI" id="CHEBI:29105"/>
        <note>catalytic</note>
    </ligand>
</feature>
<dbReference type="Pfam" id="PF01436">
    <property type="entry name" value="NHL"/>
    <property type="match status" value="2"/>
</dbReference>
<keyword evidence="7" id="KW-0456">Lyase</keyword>
<feature type="binding site" evidence="9">
    <location>
        <position position="137"/>
    </location>
    <ligand>
        <name>Zn(2+)</name>
        <dbReference type="ChEBI" id="CHEBI:29105"/>
        <note>catalytic</note>
    </ligand>
</feature>
<evidence type="ECO:0000256" key="3">
    <source>
        <dbReference type="ARBA" id="ARBA00022729"/>
    </source>
</evidence>
<dbReference type="Gene3D" id="2.120.10.30">
    <property type="entry name" value="TolB, C-terminal domain"/>
    <property type="match status" value="1"/>
</dbReference>
<evidence type="ECO:0000256" key="1">
    <source>
        <dbReference type="ARBA" id="ARBA00012343"/>
    </source>
</evidence>
<keyword evidence="14" id="KW-1185">Reference proteome</keyword>
<dbReference type="EMBL" id="JARAKH010000049">
    <property type="protein sequence ID" value="KAK8375584.1"/>
    <property type="molecule type" value="Genomic_DNA"/>
</dbReference>
<evidence type="ECO:0000256" key="12">
    <source>
        <dbReference type="SAM" id="SignalP"/>
    </source>
</evidence>
<evidence type="ECO:0000256" key="9">
    <source>
        <dbReference type="PIRSR" id="PIRSR600720-2"/>
    </source>
</evidence>
<dbReference type="PANTHER" id="PTHR10680:SF36">
    <property type="entry name" value="PEPTIDYL-ALPHA-HYDROXYGLYCINE ALPHA-AMIDATING LYASE 1"/>
    <property type="match status" value="1"/>
</dbReference>
<dbReference type="GO" id="GO:0006518">
    <property type="term" value="P:peptide metabolic process"/>
    <property type="evidence" value="ECO:0007669"/>
    <property type="project" value="InterPro"/>
</dbReference>
<dbReference type="PANTHER" id="PTHR10680">
    <property type="entry name" value="PEPTIDYL-GLYCINE ALPHA-AMIDATING MONOOXYGENASE"/>
    <property type="match status" value="1"/>
</dbReference>
<feature type="signal peptide" evidence="12">
    <location>
        <begin position="1"/>
        <end position="19"/>
    </location>
</feature>
<dbReference type="InterPro" id="IPR011042">
    <property type="entry name" value="6-blade_b-propeller_TolB-like"/>
</dbReference>
<feature type="disulfide bond" evidence="10">
    <location>
        <begin position="185"/>
        <end position="205"/>
    </location>
</feature>
<dbReference type="PROSITE" id="PS51125">
    <property type="entry name" value="NHL"/>
    <property type="match status" value="2"/>
</dbReference>
<evidence type="ECO:0000256" key="4">
    <source>
        <dbReference type="ARBA" id="ARBA00022737"/>
    </source>
</evidence>
<protein>
    <recommendedName>
        <fullName evidence="1">peptidylamidoglycolate lyase</fullName>
        <ecNumber evidence="1">4.3.2.5</ecNumber>
    </recommendedName>
</protein>
<comment type="cofactor">
    <cofactor evidence="9">
        <name>Zn(2+)</name>
        <dbReference type="ChEBI" id="CHEBI:29105"/>
    </cofactor>
    <text evidence="9">Binds one Zn(2+) ion per subunit.</text>
</comment>
<dbReference type="GO" id="GO:0016020">
    <property type="term" value="C:membrane"/>
    <property type="evidence" value="ECO:0007669"/>
    <property type="project" value="InterPro"/>
</dbReference>
<dbReference type="Proteomes" id="UP001487740">
    <property type="component" value="Unassembled WGS sequence"/>
</dbReference>
<comment type="caution">
    <text evidence="13">The sequence shown here is derived from an EMBL/GenBank/DDBJ whole genome shotgun (WGS) entry which is preliminary data.</text>
</comment>
<dbReference type="InterPro" id="IPR001258">
    <property type="entry name" value="NHL_repeat"/>
</dbReference>
<proteinExistence type="predicted"/>
<keyword evidence="6" id="KW-0325">Glycoprotein</keyword>
<feature type="binding site" evidence="8">
    <location>
        <position position="254"/>
    </location>
    <ligand>
        <name>a protein</name>
        <dbReference type="ChEBI" id="CHEBI:16541"/>
    </ligand>
    <ligandPart>
        <name>C-terminal Xaa-(2S)-2-hydroxyglycine residue</name>
        <dbReference type="ChEBI" id="CHEBI:142768"/>
    </ligandPart>
</feature>
<reference evidence="13 14" key="1">
    <citation type="submission" date="2023-03" db="EMBL/GenBank/DDBJ databases">
        <title>High-quality genome of Scylla paramamosain provides insights in environmental adaptation.</title>
        <authorList>
            <person name="Zhang L."/>
        </authorList>
    </citation>
    <scope>NUCLEOTIDE SEQUENCE [LARGE SCALE GENOMIC DNA]</scope>
    <source>
        <strain evidence="13">LZ_2023a</strain>
        <tissue evidence="13">Muscle</tissue>
    </source>
</reference>
<gene>
    <name evidence="13" type="ORF">O3P69_008413</name>
</gene>
<feature type="repeat" description="NHL" evidence="11">
    <location>
        <begin position="122"/>
        <end position="163"/>
    </location>
</feature>
<keyword evidence="2 9" id="KW-0479">Metal-binding</keyword>
<keyword evidence="9" id="KW-0862">Zinc</keyword>
<dbReference type="CDD" id="cd14958">
    <property type="entry name" value="NHL_PAL_like"/>
    <property type="match status" value="1"/>
</dbReference>
<dbReference type="GO" id="GO:0046872">
    <property type="term" value="F:metal ion binding"/>
    <property type="evidence" value="ECO:0007669"/>
    <property type="project" value="UniProtKB-KW"/>
</dbReference>
<sequence length="372" mass="40376">MTAWGRVGAVLCCLACVSSQGAPASDYLDDNFLYEMRSLLDNPESWRGVSGGGHPRAVERWGPGIQLGQVSGVSVDPQGRPVIVHRGPRVWDQRMFNATHHYQGEEAAIGEDVVLVLDPESGSVVRSWGAGRFLLPHGVTVDQWGNTWLTDVALHQVLKFTPSGEEPQLALGEARIPGSDNTHFCKPTSVAVASSGDFFVADGYCNARVMRFAPDGMLKDTFGRRGRDGSPSALYVPHGLALDETLDALCVADRENRRVVCVRAGVQEPEEFGEHLRTLQDPYHGRVFDVAATNGALVGVGGSEGESAAMGFTADLRDGQLKDTWRPSRGFHNPHAVALSRDETAIYVAEIGPNRVWKFIVDNNGKGTRPKY</sequence>
<feature type="binding site" evidence="8">
    <location>
        <position position="204"/>
    </location>
    <ligand>
        <name>a protein</name>
        <dbReference type="ChEBI" id="CHEBI:16541"/>
    </ligand>
    <ligandPart>
        <name>C-terminal Xaa-(2S)-2-hydroxyglycine residue</name>
        <dbReference type="ChEBI" id="CHEBI:142768"/>
    </ligandPart>
</feature>
<accession>A0AAW0SKQ8</accession>
<name>A0AAW0SKQ8_SCYPA</name>
<evidence type="ECO:0000256" key="7">
    <source>
        <dbReference type="ARBA" id="ARBA00023239"/>
    </source>
</evidence>
<dbReference type="InterPro" id="IPR000720">
    <property type="entry name" value="PHM/PAL"/>
</dbReference>
<evidence type="ECO:0000256" key="10">
    <source>
        <dbReference type="PIRSR" id="PIRSR600720-3"/>
    </source>
</evidence>
<feature type="repeat" description="NHL" evidence="11">
    <location>
        <begin position="171"/>
        <end position="215"/>
    </location>
</feature>
<evidence type="ECO:0000256" key="5">
    <source>
        <dbReference type="ARBA" id="ARBA00023157"/>
    </source>
</evidence>
<keyword evidence="9" id="KW-0106">Calcium</keyword>
<evidence type="ECO:0000256" key="11">
    <source>
        <dbReference type="PROSITE-ProRule" id="PRU00504"/>
    </source>
</evidence>
<keyword evidence="5 10" id="KW-1015">Disulfide bond</keyword>
<dbReference type="GO" id="GO:0004598">
    <property type="term" value="F:peptidylamidoglycolate lyase activity"/>
    <property type="evidence" value="ECO:0007669"/>
    <property type="project" value="UniProtKB-EC"/>
</dbReference>
<evidence type="ECO:0000313" key="13">
    <source>
        <dbReference type="EMBL" id="KAK8375584.1"/>
    </source>
</evidence>
<dbReference type="AlphaFoldDB" id="A0AAW0SKQ8"/>
<organism evidence="13 14">
    <name type="scientific">Scylla paramamosain</name>
    <name type="common">Mud crab</name>
    <dbReference type="NCBI Taxonomy" id="85552"/>
    <lineage>
        <taxon>Eukaryota</taxon>
        <taxon>Metazoa</taxon>
        <taxon>Ecdysozoa</taxon>
        <taxon>Arthropoda</taxon>
        <taxon>Crustacea</taxon>
        <taxon>Multicrustacea</taxon>
        <taxon>Malacostraca</taxon>
        <taxon>Eumalacostraca</taxon>
        <taxon>Eucarida</taxon>
        <taxon>Decapoda</taxon>
        <taxon>Pleocyemata</taxon>
        <taxon>Brachyura</taxon>
        <taxon>Eubrachyura</taxon>
        <taxon>Portunoidea</taxon>
        <taxon>Portunidae</taxon>
        <taxon>Portuninae</taxon>
        <taxon>Scylla</taxon>
    </lineage>
</organism>
<evidence type="ECO:0000313" key="14">
    <source>
        <dbReference type="Proteomes" id="UP001487740"/>
    </source>
</evidence>
<feature type="binding site" evidence="8">
    <location>
        <position position="86"/>
    </location>
    <ligand>
        <name>a protein</name>
        <dbReference type="ChEBI" id="CHEBI:16541"/>
    </ligand>
    <ligandPart>
        <name>C-terminal Xaa-(2S)-2-hydroxyglycine residue</name>
        <dbReference type="ChEBI" id="CHEBI:142768"/>
    </ligandPart>
</feature>
<dbReference type="EMBL" id="JARAKH010000049">
    <property type="protein sequence ID" value="KAK8375585.1"/>
    <property type="molecule type" value="Genomic_DNA"/>
</dbReference>
<dbReference type="PRINTS" id="PR00790">
    <property type="entry name" value="PAMONOXGNASE"/>
</dbReference>
<keyword evidence="3 12" id="KW-0732">Signal</keyword>
<evidence type="ECO:0000256" key="8">
    <source>
        <dbReference type="PIRSR" id="PIRSR600720-1"/>
    </source>
</evidence>
<feature type="binding site" evidence="9">
    <location>
        <position position="238"/>
    </location>
    <ligand>
        <name>Zn(2+)</name>
        <dbReference type="ChEBI" id="CHEBI:29105"/>
        <note>catalytic</note>
    </ligand>
</feature>